<comment type="subcellular location">
    <subcellularLocation>
        <location evidence="1">Cell envelope</location>
    </subcellularLocation>
</comment>
<keyword evidence="3" id="KW-1015">Disulfide bond</keyword>
<dbReference type="InterPro" id="IPR000866">
    <property type="entry name" value="AhpC/TSA"/>
</dbReference>
<reference evidence="6 7" key="1">
    <citation type="journal article" date="2016" name="Nat. Commun.">
        <title>Thousands of microbial genomes shed light on interconnected biogeochemical processes in an aquifer system.</title>
        <authorList>
            <person name="Anantharaman K."/>
            <person name="Brown C.T."/>
            <person name="Hug L.A."/>
            <person name="Sharon I."/>
            <person name="Castelle C.J."/>
            <person name="Probst A.J."/>
            <person name="Thomas B.C."/>
            <person name="Singh A."/>
            <person name="Wilkins M.J."/>
            <person name="Karaoz U."/>
            <person name="Brodie E.L."/>
            <person name="Williams K.H."/>
            <person name="Hubbard S.S."/>
            <person name="Banfield J.F."/>
        </authorList>
    </citation>
    <scope>NUCLEOTIDE SEQUENCE [LARGE SCALE GENOMIC DNA]</scope>
</reference>
<evidence type="ECO:0000256" key="1">
    <source>
        <dbReference type="ARBA" id="ARBA00004196"/>
    </source>
</evidence>
<evidence type="ECO:0000256" key="4">
    <source>
        <dbReference type="ARBA" id="ARBA00023284"/>
    </source>
</evidence>
<sequence length="193" mass="21465">MNNKFIIIVVVITIALLGGIVVGAQKFGPNPEGRKSVEGGMVGKQAPDFELKDYEGNTVKLSDLRGKTVLLFFNEGLICYPACWDQMKALGEDERFSKDGVETYSVIVDVPDNWKKALDKMPELAKAKVLFDNTKSTSAAYETLYAPSSMHKGGYPGHTFVIVNKDGQVAYWWDDPKMGVRNNQLINQLEKIK</sequence>
<dbReference type="AlphaFoldDB" id="A0A1G1VFP9"/>
<dbReference type="InterPro" id="IPR013766">
    <property type="entry name" value="Thioredoxin_domain"/>
</dbReference>
<dbReference type="InterPro" id="IPR050553">
    <property type="entry name" value="Thioredoxin_ResA/DsbE_sf"/>
</dbReference>
<feature type="domain" description="Thioredoxin" evidence="5">
    <location>
        <begin position="40"/>
        <end position="193"/>
    </location>
</feature>
<evidence type="ECO:0000259" key="5">
    <source>
        <dbReference type="PROSITE" id="PS51352"/>
    </source>
</evidence>
<dbReference type="SUPFAM" id="SSF52833">
    <property type="entry name" value="Thioredoxin-like"/>
    <property type="match status" value="1"/>
</dbReference>
<keyword evidence="2" id="KW-0201">Cytochrome c-type biogenesis</keyword>
<evidence type="ECO:0000256" key="2">
    <source>
        <dbReference type="ARBA" id="ARBA00022748"/>
    </source>
</evidence>
<name>A0A1G1VFP9_9BACT</name>
<evidence type="ECO:0000313" key="6">
    <source>
        <dbReference type="EMBL" id="OGY14248.1"/>
    </source>
</evidence>
<comment type="caution">
    <text evidence="6">The sequence shown here is derived from an EMBL/GenBank/DDBJ whole genome shotgun (WGS) entry which is preliminary data.</text>
</comment>
<accession>A0A1G1VFP9</accession>
<dbReference type="Pfam" id="PF00578">
    <property type="entry name" value="AhpC-TSA"/>
    <property type="match status" value="1"/>
</dbReference>
<dbReference type="GO" id="GO:0016491">
    <property type="term" value="F:oxidoreductase activity"/>
    <property type="evidence" value="ECO:0007669"/>
    <property type="project" value="InterPro"/>
</dbReference>
<evidence type="ECO:0000313" key="7">
    <source>
        <dbReference type="Proteomes" id="UP000178659"/>
    </source>
</evidence>
<dbReference type="InterPro" id="IPR036249">
    <property type="entry name" value="Thioredoxin-like_sf"/>
</dbReference>
<dbReference type="GO" id="GO:0016209">
    <property type="term" value="F:antioxidant activity"/>
    <property type="evidence" value="ECO:0007669"/>
    <property type="project" value="InterPro"/>
</dbReference>
<evidence type="ECO:0000256" key="3">
    <source>
        <dbReference type="ARBA" id="ARBA00023157"/>
    </source>
</evidence>
<dbReference type="Gene3D" id="3.40.30.10">
    <property type="entry name" value="Glutaredoxin"/>
    <property type="match status" value="1"/>
</dbReference>
<dbReference type="GO" id="GO:0030313">
    <property type="term" value="C:cell envelope"/>
    <property type="evidence" value="ECO:0007669"/>
    <property type="project" value="UniProtKB-SubCell"/>
</dbReference>
<dbReference type="GO" id="GO:0017004">
    <property type="term" value="P:cytochrome complex assembly"/>
    <property type="evidence" value="ECO:0007669"/>
    <property type="project" value="UniProtKB-KW"/>
</dbReference>
<organism evidence="6 7">
    <name type="scientific">Candidatus Blackburnbacteria bacterium RIFCSPLOWO2_01_FULL_40_20</name>
    <dbReference type="NCBI Taxonomy" id="1797519"/>
    <lineage>
        <taxon>Bacteria</taxon>
        <taxon>Candidatus Blackburniibacteriota</taxon>
    </lineage>
</organism>
<keyword evidence="4" id="KW-0676">Redox-active center</keyword>
<dbReference type="CDD" id="cd02971">
    <property type="entry name" value="PRX_family"/>
    <property type="match status" value="1"/>
</dbReference>
<dbReference type="PROSITE" id="PS51352">
    <property type="entry name" value="THIOREDOXIN_2"/>
    <property type="match status" value="1"/>
</dbReference>
<protein>
    <recommendedName>
        <fullName evidence="5">Thioredoxin domain-containing protein</fullName>
    </recommendedName>
</protein>
<dbReference type="Proteomes" id="UP000178659">
    <property type="component" value="Unassembled WGS sequence"/>
</dbReference>
<dbReference type="PANTHER" id="PTHR42852">
    <property type="entry name" value="THIOL:DISULFIDE INTERCHANGE PROTEIN DSBE"/>
    <property type="match status" value="1"/>
</dbReference>
<proteinExistence type="predicted"/>
<gene>
    <name evidence="6" type="ORF">A3A77_02110</name>
</gene>
<dbReference type="PANTHER" id="PTHR42852:SF6">
    <property type="entry name" value="THIOL:DISULFIDE INTERCHANGE PROTEIN DSBE"/>
    <property type="match status" value="1"/>
</dbReference>
<dbReference type="EMBL" id="MHCC01000001">
    <property type="protein sequence ID" value="OGY14248.1"/>
    <property type="molecule type" value="Genomic_DNA"/>
</dbReference>